<comment type="caution">
    <text evidence="1">The sequence shown here is derived from an EMBL/GenBank/DDBJ whole genome shotgun (WGS) entry which is preliminary data.</text>
</comment>
<evidence type="ECO:0000313" key="2">
    <source>
        <dbReference type="Proteomes" id="UP000252517"/>
    </source>
</evidence>
<reference evidence="1 2" key="1">
    <citation type="submission" date="2014-07" db="EMBL/GenBank/DDBJ databases">
        <title>Draft genome sequence of Thalassospira profundimaris S25-3-2.</title>
        <authorList>
            <person name="Lai Q."/>
            <person name="Shao Z."/>
        </authorList>
    </citation>
    <scope>NUCLEOTIDE SEQUENCE [LARGE SCALE GENOMIC DNA]</scope>
    <source>
        <strain evidence="1 2">S25-3-2</strain>
    </source>
</reference>
<evidence type="ECO:0000313" key="1">
    <source>
        <dbReference type="EMBL" id="RCK54091.1"/>
    </source>
</evidence>
<accession>A0A367XMP9</accession>
<dbReference type="EMBL" id="JPWH01000001">
    <property type="protein sequence ID" value="RCK54091.1"/>
    <property type="molecule type" value="Genomic_DNA"/>
</dbReference>
<proteinExistence type="predicted"/>
<name>A0A367XMP9_9PROT</name>
<dbReference type="OrthoDB" id="7361362at2"/>
<organism evidence="1 2">
    <name type="scientific">Thalassospira profundimaris</name>
    <dbReference type="NCBI Taxonomy" id="502049"/>
    <lineage>
        <taxon>Bacteria</taxon>
        <taxon>Pseudomonadati</taxon>
        <taxon>Pseudomonadota</taxon>
        <taxon>Alphaproteobacteria</taxon>
        <taxon>Rhodospirillales</taxon>
        <taxon>Thalassospiraceae</taxon>
        <taxon>Thalassospira</taxon>
    </lineage>
</organism>
<dbReference type="RefSeq" id="WP_114086680.1">
    <property type="nucleotide sequence ID" value="NZ_JPWH01000001.1"/>
</dbReference>
<sequence length="63" mass="7087">MATLAFNSASVSHKEPKAAKPKFAWLADFFEAVRIARIMENSPARDHSALVNEWRAQMLGEKN</sequence>
<protein>
    <submittedName>
        <fullName evidence="1">Uncharacterized protein</fullName>
    </submittedName>
</protein>
<dbReference type="Proteomes" id="UP000252517">
    <property type="component" value="Unassembled WGS sequence"/>
</dbReference>
<gene>
    <name evidence="1" type="ORF">TH25_01775</name>
</gene>
<dbReference type="AlphaFoldDB" id="A0A367XMP9"/>